<dbReference type="OrthoDB" id="185373at2759"/>
<proteinExistence type="predicted"/>
<dbReference type="PANTHER" id="PTHR47934">
    <property type="entry name" value="PENTATRICOPEPTIDE REPEAT-CONTAINING PROTEIN PET309, MITOCHONDRIAL"/>
    <property type="match status" value="1"/>
</dbReference>
<organism evidence="3 4">
    <name type="scientific">Thalictrum thalictroides</name>
    <name type="common">Rue-anemone</name>
    <name type="synonym">Anemone thalictroides</name>
    <dbReference type="NCBI Taxonomy" id="46969"/>
    <lineage>
        <taxon>Eukaryota</taxon>
        <taxon>Viridiplantae</taxon>
        <taxon>Streptophyta</taxon>
        <taxon>Embryophyta</taxon>
        <taxon>Tracheophyta</taxon>
        <taxon>Spermatophyta</taxon>
        <taxon>Magnoliopsida</taxon>
        <taxon>Ranunculales</taxon>
        <taxon>Ranunculaceae</taxon>
        <taxon>Thalictroideae</taxon>
        <taxon>Thalictrum</taxon>
    </lineage>
</organism>
<dbReference type="InterPro" id="IPR011990">
    <property type="entry name" value="TPR-like_helical_dom_sf"/>
</dbReference>
<dbReference type="Pfam" id="PF13041">
    <property type="entry name" value="PPR_2"/>
    <property type="match status" value="1"/>
</dbReference>
<keyword evidence="4" id="KW-1185">Reference proteome</keyword>
<dbReference type="GO" id="GO:0003729">
    <property type="term" value="F:mRNA binding"/>
    <property type="evidence" value="ECO:0007669"/>
    <property type="project" value="TreeGrafter"/>
</dbReference>
<comment type="caution">
    <text evidence="3">The sequence shown here is derived from an EMBL/GenBank/DDBJ whole genome shotgun (WGS) entry which is preliminary data.</text>
</comment>
<feature type="repeat" description="PPR" evidence="2">
    <location>
        <begin position="131"/>
        <end position="165"/>
    </location>
</feature>
<evidence type="ECO:0000313" key="3">
    <source>
        <dbReference type="EMBL" id="KAF5188175.1"/>
    </source>
</evidence>
<dbReference type="InterPro" id="IPR051114">
    <property type="entry name" value="Mito_RNA_Proc_CCM1"/>
</dbReference>
<dbReference type="Pfam" id="PF01535">
    <property type="entry name" value="PPR"/>
    <property type="match status" value="2"/>
</dbReference>
<dbReference type="PROSITE" id="PS51375">
    <property type="entry name" value="PPR"/>
    <property type="match status" value="2"/>
</dbReference>
<keyword evidence="1" id="KW-0677">Repeat</keyword>
<gene>
    <name evidence="3" type="ORF">FRX31_022242</name>
</gene>
<dbReference type="GO" id="GO:0006396">
    <property type="term" value="P:RNA processing"/>
    <property type="evidence" value="ECO:0007669"/>
    <property type="project" value="TreeGrafter"/>
</dbReference>
<dbReference type="NCBIfam" id="TIGR00756">
    <property type="entry name" value="PPR"/>
    <property type="match status" value="2"/>
</dbReference>
<dbReference type="PANTHER" id="PTHR47934:SF20">
    <property type="entry name" value="PPR DOMAIN PROTEIN"/>
    <property type="match status" value="1"/>
</dbReference>
<protein>
    <submittedName>
        <fullName evidence="3">Pentatricopeptide repeat-containing protein</fullName>
    </submittedName>
</protein>
<dbReference type="InterPro" id="IPR002885">
    <property type="entry name" value="PPR_rpt"/>
</dbReference>
<reference evidence="3 4" key="1">
    <citation type="submission" date="2020-06" db="EMBL/GenBank/DDBJ databases">
        <title>Transcriptomic and genomic resources for Thalictrum thalictroides and T. hernandezii: Facilitating candidate gene discovery in an emerging model plant lineage.</title>
        <authorList>
            <person name="Arias T."/>
            <person name="Riano-Pachon D.M."/>
            <person name="Di Stilio V.S."/>
        </authorList>
    </citation>
    <scope>NUCLEOTIDE SEQUENCE [LARGE SCALE GENOMIC DNA]</scope>
    <source>
        <strain evidence="4">cv. WT478/WT964</strain>
        <tissue evidence="3">Leaves</tissue>
    </source>
</reference>
<name>A0A7J6VVF9_THATH</name>
<evidence type="ECO:0000313" key="4">
    <source>
        <dbReference type="Proteomes" id="UP000554482"/>
    </source>
</evidence>
<dbReference type="EMBL" id="JABWDY010027105">
    <property type="protein sequence ID" value="KAF5188175.1"/>
    <property type="molecule type" value="Genomic_DNA"/>
</dbReference>
<evidence type="ECO:0000256" key="1">
    <source>
        <dbReference type="ARBA" id="ARBA00022737"/>
    </source>
</evidence>
<sequence length="254" mass="28955">MLLVMRKLQRLIWRKLRISVLQSSVDGSMEGRLDSMRLFLSEEFMLQVIETPLVPDSYYLTIEALGCRKIYDWAWPVCEKMLNAGALPDRKDRKYAIKPFACVVRSLCRIKDTEGAKKLLLKMIDEGPPPSNAVFNFVISGLSKAGEMDEVMGLVKVMESRGLRPDVYTYSVIISGYGAVECDEGEWCRTNSDEYNKMIQSLCLKAVDWRTAEKLLEEMKEKGLYLKESTKGLVRAVKELEEMELGEEVVSIEA</sequence>
<evidence type="ECO:0000256" key="2">
    <source>
        <dbReference type="PROSITE-ProRule" id="PRU00708"/>
    </source>
</evidence>
<feature type="repeat" description="PPR" evidence="2">
    <location>
        <begin position="191"/>
        <end position="226"/>
    </location>
</feature>
<dbReference type="Gene3D" id="1.25.40.10">
    <property type="entry name" value="Tetratricopeptide repeat domain"/>
    <property type="match status" value="1"/>
</dbReference>
<dbReference type="GO" id="GO:0005739">
    <property type="term" value="C:mitochondrion"/>
    <property type="evidence" value="ECO:0007669"/>
    <property type="project" value="TreeGrafter"/>
</dbReference>
<dbReference type="Proteomes" id="UP000554482">
    <property type="component" value="Unassembled WGS sequence"/>
</dbReference>
<dbReference type="AlphaFoldDB" id="A0A7J6VVF9"/>
<accession>A0A7J6VVF9</accession>
<dbReference type="GO" id="GO:0007005">
    <property type="term" value="P:mitochondrion organization"/>
    <property type="evidence" value="ECO:0007669"/>
    <property type="project" value="TreeGrafter"/>
</dbReference>